<keyword evidence="2 3" id="KW-0344">Guanine-nucleotide releasing factor</keyword>
<dbReference type="GO" id="GO:0005886">
    <property type="term" value="C:plasma membrane"/>
    <property type="evidence" value="ECO:0007669"/>
    <property type="project" value="TreeGrafter"/>
</dbReference>
<evidence type="ECO:0000313" key="9">
    <source>
        <dbReference type="EMBL" id="KAF2155595.1"/>
    </source>
</evidence>
<dbReference type="PROSITE" id="PS50212">
    <property type="entry name" value="RASGEF_NTER"/>
    <property type="match status" value="1"/>
</dbReference>
<gene>
    <name evidence="9" type="ORF">K461DRAFT_318318</name>
</gene>
<proteinExistence type="predicted"/>
<dbReference type="Pfam" id="PF00618">
    <property type="entry name" value="RasGEF_N"/>
    <property type="match status" value="1"/>
</dbReference>
<dbReference type="InterPro" id="IPR000651">
    <property type="entry name" value="Ras-like_Gua-exchang_fac_N"/>
</dbReference>
<evidence type="ECO:0000259" key="6">
    <source>
        <dbReference type="PROSITE" id="PS50002"/>
    </source>
</evidence>
<dbReference type="Gene3D" id="1.10.840.10">
    <property type="entry name" value="Ras guanine-nucleotide exchange factors catalytic domain"/>
    <property type="match status" value="1"/>
</dbReference>
<dbReference type="Proteomes" id="UP000799439">
    <property type="component" value="Unassembled WGS sequence"/>
</dbReference>
<feature type="region of interest" description="Disordered" evidence="5">
    <location>
        <begin position="488"/>
        <end position="609"/>
    </location>
</feature>
<feature type="region of interest" description="Disordered" evidence="5">
    <location>
        <begin position="1048"/>
        <end position="1086"/>
    </location>
</feature>
<accession>A0A9P4MI56</accession>
<dbReference type="PROSITE" id="PS50009">
    <property type="entry name" value="RASGEF_CAT"/>
    <property type="match status" value="1"/>
</dbReference>
<feature type="compositionally biased region" description="Basic and acidic residues" evidence="5">
    <location>
        <begin position="1067"/>
        <end position="1077"/>
    </location>
</feature>
<organism evidence="9 10">
    <name type="scientific">Myriangium duriaei CBS 260.36</name>
    <dbReference type="NCBI Taxonomy" id="1168546"/>
    <lineage>
        <taxon>Eukaryota</taxon>
        <taxon>Fungi</taxon>
        <taxon>Dikarya</taxon>
        <taxon>Ascomycota</taxon>
        <taxon>Pezizomycotina</taxon>
        <taxon>Dothideomycetes</taxon>
        <taxon>Dothideomycetidae</taxon>
        <taxon>Myriangiales</taxon>
        <taxon>Myriangiaceae</taxon>
        <taxon>Myriangium</taxon>
    </lineage>
</organism>
<dbReference type="Gene3D" id="1.20.870.10">
    <property type="entry name" value="Son of sevenless (SoS) protein Chain: S domain 1"/>
    <property type="match status" value="1"/>
</dbReference>
<dbReference type="InterPro" id="IPR023578">
    <property type="entry name" value="Ras_GEF_dom_sf"/>
</dbReference>
<dbReference type="InterPro" id="IPR001895">
    <property type="entry name" value="RASGEF_cat_dom"/>
</dbReference>
<dbReference type="SUPFAM" id="SSF48366">
    <property type="entry name" value="Ras GEF"/>
    <property type="match status" value="1"/>
</dbReference>
<protein>
    <submittedName>
        <fullName evidence="9">Ras GEF</fullName>
    </submittedName>
</protein>
<dbReference type="InterPro" id="IPR036964">
    <property type="entry name" value="RASGEF_cat_dom_sf"/>
</dbReference>
<feature type="region of interest" description="Disordered" evidence="5">
    <location>
        <begin position="264"/>
        <end position="325"/>
    </location>
</feature>
<dbReference type="PANTHER" id="PTHR23113:SF354">
    <property type="entry name" value="BUD SITE SELECTION PROTEIN 5"/>
    <property type="match status" value="1"/>
</dbReference>
<dbReference type="Pfam" id="PF00617">
    <property type="entry name" value="RasGEF"/>
    <property type="match status" value="1"/>
</dbReference>
<dbReference type="CDD" id="cd06224">
    <property type="entry name" value="REM"/>
    <property type="match status" value="1"/>
</dbReference>
<feature type="compositionally biased region" description="Polar residues" evidence="5">
    <location>
        <begin position="488"/>
        <end position="502"/>
    </location>
</feature>
<evidence type="ECO:0000313" key="10">
    <source>
        <dbReference type="Proteomes" id="UP000799439"/>
    </source>
</evidence>
<dbReference type="InterPro" id="IPR001452">
    <property type="entry name" value="SH3_domain"/>
</dbReference>
<dbReference type="AlphaFoldDB" id="A0A9P4MI56"/>
<feature type="domain" description="SH3" evidence="6">
    <location>
        <begin position="21"/>
        <end position="93"/>
    </location>
</feature>
<reference evidence="9" key="1">
    <citation type="journal article" date="2020" name="Stud. Mycol.">
        <title>101 Dothideomycetes genomes: a test case for predicting lifestyles and emergence of pathogens.</title>
        <authorList>
            <person name="Haridas S."/>
            <person name="Albert R."/>
            <person name="Binder M."/>
            <person name="Bloem J."/>
            <person name="Labutti K."/>
            <person name="Salamov A."/>
            <person name="Andreopoulos B."/>
            <person name="Baker S."/>
            <person name="Barry K."/>
            <person name="Bills G."/>
            <person name="Bluhm B."/>
            <person name="Cannon C."/>
            <person name="Castanera R."/>
            <person name="Culley D."/>
            <person name="Daum C."/>
            <person name="Ezra D."/>
            <person name="Gonzalez J."/>
            <person name="Henrissat B."/>
            <person name="Kuo A."/>
            <person name="Liang C."/>
            <person name="Lipzen A."/>
            <person name="Lutzoni F."/>
            <person name="Magnuson J."/>
            <person name="Mondo S."/>
            <person name="Nolan M."/>
            <person name="Ohm R."/>
            <person name="Pangilinan J."/>
            <person name="Park H.-J."/>
            <person name="Ramirez L."/>
            <person name="Alfaro M."/>
            <person name="Sun H."/>
            <person name="Tritt A."/>
            <person name="Yoshinaga Y."/>
            <person name="Zwiers L.-H."/>
            <person name="Turgeon B."/>
            <person name="Goodwin S."/>
            <person name="Spatafora J."/>
            <person name="Crous P."/>
            <person name="Grigoriev I."/>
        </authorList>
    </citation>
    <scope>NUCLEOTIDE SEQUENCE</scope>
    <source>
        <strain evidence="9">CBS 260.36</strain>
    </source>
</reference>
<keyword evidence="10" id="KW-1185">Reference proteome</keyword>
<evidence type="ECO:0000256" key="2">
    <source>
        <dbReference type="ARBA" id="ARBA00022658"/>
    </source>
</evidence>
<dbReference type="SMART" id="SM00147">
    <property type="entry name" value="RasGEF"/>
    <property type="match status" value="1"/>
</dbReference>
<dbReference type="PROSITE" id="PS50002">
    <property type="entry name" value="SH3"/>
    <property type="match status" value="1"/>
</dbReference>
<feature type="compositionally biased region" description="Polar residues" evidence="5">
    <location>
        <begin position="277"/>
        <end position="291"/>
    </location>
</feature>
<dbReference type="EMBL" id="ML996082">
    <property type="protein sequence ID" value="KAF2155595.1"/>
    <property type="molecule type" value="Genomic_DNA"/>
</dbReference>
<feature type="domain" description="N-terminal Ras-GEF" evidence="8">
    <location>
        <begin position="643"/>
        <end position="764"/>
    </location>
</feature>
<dbReference type="InterPro" id="IPR019804">
    <property type="entry name" value="Ras_G-nucl-exch_fac_CS"/>
</dbReference>
<feature type="compositionally biased region" description="Polar residues" evidence="5">
    <location>
        <begin position="308"/>
        <end position="323"/>
    </location>
</feature>
<dbReference type="SMART" id="SM00229">
    <property type="entry name" value="RasGEFN"/>
    <property type="match status" value="1"/>
</dbReference>
<dbReference type="Pfam" id="PF00018">
    <property type="entry name" value="SH3_1"/>
    <property type="match status" value="1"/>
</dbReference>
<sequence>MARISYMASGNLIESPSPQPLSRKYLRAIHDFTCSSADEPRSLSCDLTDKVTLRKGDVIIVHLTHVNGWADGTVLNSGRRGWFPAYYCEAYDHEYIRYFFHGITRIWTAAARDNSTSSWVAGRRDEIQPLIFGVRHVLEQTNCLRRGSSTVEAIPLLHRVRRSLLSNLTTLVRRADRLAELATTPVEAKTWSALTDEYKDQAFQVAIKLVRFMDIWDHHAEAIDGCTSPVTELSPASKSFGRLAVDRNKEQVCRYNDYAFALDTEDRRTPPPITPKSPRSVNRPHTPSLQRDSVLEKYSPEALRKCRSQPSLRPSSKTSTNVPARSRPLLATYQLTVGYGLFTKNMEKLLQLDEQTHAPNDIRDFVFQALDSATSLLALVNYIRAHASPHLDKLNLHIDAFEGHLAAFSNLVQPLSGQEQRKPSSLPDGELQDSLETMIAICQRAASESVSEARCSLAEDGDFVLDIEVVLRLKESWKPHDSSVCFSPSSRTIASNATSPCSPTYRMEEQDFYGGSPRRLISEARSSSFLRQSNSRRLRNRRSTLEKEVDLRNDEDVGKKDKMEGRPTTSSSTSEFSSWRDSTLSSQTESTRATSPDSGPHTHNAKSDGLRVDIGGCSWEFPKPGCQDKGRVPEYAKELLLDDSAHIIGGKPHALALSLVYNHEVVDSAFVRAFFLSFRKFMTPMELASILIKHYQNPEAILSHRLKYQVRITDLIRQWLDQYWDHETDQVVLEKLRTLFGSDKTRSPLFSHHVLQENISRRMSEPQQIVPPCSGLSYLNLFMDGHGQQRRHSLPSGMAAVQPTESSDGLHTKVDLLDLSPVELARQLTLMASGLFCMVEPTELLAATSAKASDRAAHVRAISRLSTDITSLVSHSIVDASELETRIEVLKRWIIVAQLCFSMENYDTLMAIMCSLNSTAIARLHNTWSQLPPKVFGMFEELKEVTDFTRNFARLRQRVRAAKGPCVPFLGIFLTDITFANAGNSSTRTLTGMKETDKAVCLVNFDKYLRLGSIVEAVQRLQRPYRIRETPQVQSWLEIKLQGVQQREQSEGGGTAGISSLIHQQSKKLEPKGEASSRLRRNGSQSQSALVRKMLLDGSMDSIIPKMGLGIKLSRSELRRARTP</sequence>
<feature type="domain" description="Ras-GEF" evidence="7">
    <location>
        <begin position="820"/>
        <end position="1072"/>
    </location>
</feature>
<dbReference type="GO" id="GO:0005085">
    <property type="term" value="F:guanyl-nucleotide exchange factor activity"/>
    <property type="evidence" value="ECO:0007669"/>
    <property type="project" value="UniProtKB-KW"/>
</dbReference>
<dbReference type="PROSITE" id="PS00720">
    <property type="entry name" value="RASGEF"/>
    <property type="match status" value="1"/>
</dbReference>
<dbReference type="OrthoDB" id="546434at2759"/>
<evidence type="ECO:0000256" key="1">
    <source>
        <dbReference type="ARBA" id="ARBA00022443"/>
    </source>
</evidence>
<comment type="caution">
    <text evidence="9">The sequence shown here is derived from an EMBL/GenBank/DDBJ whole genome shotgun (WGS) entry which is preliminary data.</text>
</comment>
<dbReference type="InterPro" id="IPR008937">
    <property type="entry name" value="Ras-like_GEF"/>
</dbReference>
<dbReference type="SUPFAM" id="SSF50044">
    <property type="entry name" value="SH3-domain"/>
    <property type="match status" value="1"/>
</dbReference>
<feature type="compositionally biased region" description="Basic and acidic residues" evidence="5">
    <location>
        <begin position="293"/>
        <end position="304"/>
    </location>
</feature>
<dbReference type="PANTHER" id="PTHR23113">
    <property type="entry name" value="GUANINE NUCLEOTIDE EXCHANGE FACTOR"/>
    <property type="match status" value="1"/>
</dbReference>
<name>A0A9P4MI56_9PEZI</name>
<evidence type="ECO:0000259" key="7">
    <source>
        <dbReference type="PROSITE" id="PS50009"/>
    </source>
</evidence>
<dbReference type="SMART" id="SM00326">
    <property type="entry name" value="SH3"/>
    <property type="match status" value="1"/>
</dbReference>
<dbReference type="InterPro" id="IPR036028">
    <property type="entry name" value="SH3-like_dom_sf"/>
</dbReference>
<evidence type="ECO:0000259" key="8">
    <source>
        <dbReference type="PROSITE" id="PS50212"/>
    </source>
</evidence>
<feature type="compositionally biased region" description="Basic and acidic residues" evidence="5">
    <location>
        <begin position="543"/>
        <end position="565"/>
    </location>
</feature>
<dbReference type="Gene3D" id="2.30.30.40">
    <property type="entry name" value="SH3 Domains"/>
    <property type="match status" value="1"/>
</dbReference>
<evidence type="ECO:0000256" key="4">
    <source>
        <dbReference type="PROSITE-ProRule" id="PRU00192"/>
    </source>
</evidence>
<keyword evidence="1 4" id="KW-0728">SH3 domain</keyword>
<dbReference type="GO" id="GO:0007265">
    <property type="term" value="P:Ras protein signal transduction"/>
    <property type="evidence" value="ECO:0007669"/>
    <property type="project" value="TreeGrafter"/>
</dbReference>
<feature type="compositionally biased region" description="Polar residues" evidence="5">
    <location>
        <begin position="584"/>
        <end position="597"/>
    </location>
</feature>
<feature type="compositionally biased region" description="Low complexity" evidence="5">
    <location>
        <begin position="568"/>
        <end position="583"/>
    </location>
</feature>
<evidence type="ECO:0000256" key="3">
    <source>
        <dbReference type="PROSITE-ProRule" id="PRU00168"/>
    </source>
</evidence>
<dbReference type="CDD" id="cd00155">
    <property type="entry name" value="RasGEF"/>
    <property type="match status" value="1"/>
</dbReference>
<evidence type="ECO:0000256" key="5">
    <source>
        <dbReference type="SAM" id="MobiDB-lite"/>
    </source>
</evidence>